<evidence type="ECO:0000256" key="1">
    <source>
        <dbReference type="SAM" id="Phobius"/>
    </source>
</evidence>
<organism evidence="3 4">
    <name type="scientific">Gigaspora rosea</name>
    <dbReference type="NCBI Taxonomy" id="44941"/>
    <lineage>
        <taxon>Eukaryota</taxon>
        <taxon>Fungi</taxon>
        <taxon>Fungi incertae sedis</taxon>
        <taxon>Mucoromycota</taxon>
        <taxon>Glomeromycotina</taxon>
        <taxon>Glomeromycetes</taxon>
        <taxon>Diversisporales</taxon>
        <taxon>Gigasporaceae</taxon>
        <taxon>Gigaspora</taxon>
    </lineage>
</organism>
<comment type="caution">
    <text evidence="3">The sequence shown here is derived from an EMBL/GenBank/DDBJ whole genome shotgun (WGS) entry which is preliminary data.</text>
</comment>
<keyword evidence="4" id="KW-1185">Reference proteome</keyword>
<evidence type="ECO:0000313" key="4">
    <source>
        <dbReference type="Proteomes" id="UP000266673"/>
    </source>
</evidence>
<keyword evidence="1" id="KW-0812">Transmembrane</keyword>
<dbReference type="Pfam" id="PF15862">
    <property type="entry name" value="Coilin_N"/>
    <property type="match status" value="1"/>
</dbReference>
<feature type="domain" description="Coilin N-terminal" evidence="2">
    <location>
        <begin position="1"/>
        <end position="76"/>
    </location>
</feature>
<gene>
    <name evidence="3" type="ORF">C2G38_1774116</name>
</gene>
<feature type="transmembrane region" description="Helical" evidence="1">
    <location>
        <begin position="163"/>
        <end position="180"/>
    </location>
</feature>
<keyword evidence="1" id="KW-0472">Membrane</keyword>
<accession>A0A397URW1</accession>
<evidence type="ECO:0000313" key="3">
    <source>
        <dbReference type="EMBL" id="RIB12945.1"/>
    </source>
</evidence>
<reference evidence="3 4" key="1">
    <citation type="submission" date="2018-06" db="EMBL/GenBank/DDBJ databases">
        <title>Comparative genomics reveals the genomic features of Rhizophagus irregularis, R. cerebriforme, R. diaphanum and Gigaspora rosea, and their symbiotic lifestyle signature.</title>
        <authorList>
            <person name="Morin E."/>
            <person name="San Clemente H."/>
            <person name="Chen E.C.H."/>
            <person name="De La Providencia I."/>
            <person name="Hainaut M."/>
            <person name="Kuo A."/>
            <person name="Kohler A."/>
            <person name="Murat C."/>
            <person name="Tang N."/>
            <person name="Roy S."/>
            <person name="Loubradou J."/>
            <person name="Henrissat B."/>
            <person name="Grigoriev I.V."/>
            <person name="Corradi N."/>
            <person name="Roux C."/>
            <person name="Martin F.M."/>
        </authorList>
    </citation>
    <scope>NUCLEOTIDE SEQUENCE [LARGE SCALE GENOMIC DNA]</scope>
    <source>
        <strain evidence="3 4">DAOM 194757</strain>
    </source>
</reference>
<dbReference type="EMBL" id="QKWP01000975">
    <property type="protein sequence ID" value="RIB12945.1"/>
    <property type="molecule type" value="Genomic_DNA"/>
</dbReference>
<keyword evidence="1" id="KW-1133">Transmembrane helix</keyword>
<dbReference type="InterPro" id="IPR031722">
    <property type="entry name" value="Coilin_N"/>
</dbReference>
<dbReference type="AlphaFoldDB" id="A0A397URW1"/>
<dbReference type="Proteomes" id="UP000266673">
    <property type="component" value="Unassembled WGS sequence"/>
</dbReference>
<proteinExistence type="predicted"/>
<protein>
    <recommendedName>
        <fullName evidence="2">Coilin N-terminal domain-containing protein</fullName>
    </recommendedName>
</protein>
<sequence>MRIKLAFEESLGRTRCWYPINEYQKRSSIKDLIKTISKEFKLPYKDRIELELDGFTLLPRADVELTIRDGDMIRVKPYISVGSKVIMLTDRVKMIALLLLSLMIQRQKKLQKNQRHLMRMDWSKLLNEKNKKFVIGSILRRTRMKTVTQALVNLPIMRIAKKILLLLMIVIVLNLPLSLMRKWKMTSKIMTIEVMILMRKKNYQILWIIPVFLQKRL</sequence>
<evidence type="ECO:0000259" key="2">
    <source>
        <dbReference type="Pfam" id="PF15862"/>
    </source>
</evidence>
<name>A0A397URW1_9GLOM</name>